<sequence length="306" mass="34570">MITQPIRKLLFNGSPIKTFYITRLQQSQIREKVFLNVAGKNLDITRNNSMICLDPFCMAAWLPAHEAADLNAANAIIEFKTNGMLGASINVSLIETINTGKGSLLLFRIESVRNHQLNALKREMLFRYFLRSKKNTYDSRKVVSALYSYPRSIIIVSYADDEYCNVFPMDIHGYIEEEGIYLLGLRTTNITLDKILNAGKVVVCDTDTVDINSVYNLGKHSSTAPTPVDQLPFDTVKSEVFGFPVPACSGGYKEIEVFEHKKMGYHMLMIGRVINNKVLKPNPESLYHVGFLQFQNSNYTSIEGLF</sequence>
<name>A0A5C1HVU2_9SPHI</name>
<dbReference type="AlphaFoldDB" id="A0A5C1HVU2"/>
<dbReference type="Gene3D" id="2.30.110.10">
    <property type="entry name" value="Electron Transport, Fmn-binding Protein, Chain A"/>
    <property type="match status" value="1"/>
</dbReference>
<dbReference type="SUPFAM" id="SSF50475">
    <property type="entry name" value="FMN-binding split barrel"/>
    <property type="match status" value="1"/>
</dbReference>
<keyword evidence="2" id="KW-1185">Reference proteome</keyword>
<evidence type="ECO:0000313" key="1">
    <source>
        <dbReference type="EMBL" id="QEM09573.1"/>
    </source>
</evidence>
<accession>A0A5C1HVU2</accession>
<protein>
    <recommendedName>
        <fullName evidence="3">Flavin reductase like domain-containing protein</fullName>
    </recommendedName>
</protein>
<dbReference type="InterPro" id="IPR012349">
    <property type="entry name" value="Split_barrel_FMN-bd"/>
</dbReference>
<organism evidence="1 2">
    <name type="scientific">Mucilaginibacter rubeus</name>
    <dbReference type="NCBI Taxonomy" id="2027860"/>
    <lineage>
        <taxon>Bacteria</taxon>
        <taxon>Pseudomonadati</taxon>
        <taxon>Bacteroidota</taxon>
        <taxon>Sphingobacteriia</taxon>
        <taxon>Sphingobacteriales</taxon>
        <taxon>Sphingobacteriaceae</taxon>
        <taxon>Mucilaginibacter</taxon>
    </lineage>
</organism>
<gene>
    <name evidence="1" type="ORF">DEO27_005905</name>
</gene>
<evidence type="ECO:0008006" key="3">
    <source>
        <dbReference type="Google" id="ProtNLM"/>
    </source>
</evidence>
<dbReference type="KEGG" id="mrub:DEO27_005905"/>
<dbReference type="Proteomes" id="UP000251402">
    <property type="component" value="Chromosome"/>
</dbReference>
<dbReference type="RefSeq" id="WP_146750047.1">
    <property type="nucleotide sequence ID" value="NZ_CP043450.1"/>
</dbReference>
<evidence type="ECO:0000313" key="2">
    <source>
        <dbReference type="Proteomes" id="UP000251402"/>
    </source>
</evidence>
<dbReference type="EMBL" id="CP043450">
    <property type="protein sequence ID" value="QEM09573.1"/>
    <property type="molecule type" value="Genomic_DNA"/>
</dbReference>
<reference evidence="1" key="1">
    <citation type="submission" date="2019-08" db="EMBL/GenBank/DDBJ databases">
        <title>Comparative genome analysis confer to the adaptation heavy metal polluted environment.</title>
        <authorList>
            <person name="Li Y."/>
        </authorList>
    </citation>
    <scope>NUCLEOTIDE SEQUENCE [LARGE SCALE GENOMIC DNA]</scope>
    <source>
        <strain evidence="1">P1</strain>
    </source>
</reference>
<proteinExistence type="predicted"/>
<dbReference type="OrthoDB" id="789889at2"/>